<evidence type="ECO:0000313" key="1">
    <source>
        <dbReference type="EMBL" id="MDC0676031.1"/>
    </source>
</evidence>
<dbReference type="RefSeq" id="WP_272011727.1">
    <property type="nucleotide sequence ID" value="NZ_JAQNDN010000028.1"/>
</dbReference>
<reference evidence="1 2" key="1">
    <citation type="submission" date="2022-11" db="EMBL/GenBank/DDBJ databases">
        <title>Minimal conservation of predation-associated metabolite biosynthetic gene clusters underscores biosynthetic potential of Myxococcota including descriptions for ten novel species: Archangium lansinium sp. nov., Myxococcus landrumus sp. nov., Nannocystis bai.</title>
        <authorList>
            <person name="Ahearne A."/>
            <person name="Stevens C."/>
            <person name="Dowd S."/>
        </authorList>
    </citation>
    <scope>NUCLEOTIDE SEQUENCE [LARGE SCALE GENOMIC DNA]</scope>
    <source>
        <strain evidence="1 2">NCELM</strain>
    </source>
</reference>
<gene>
    <name evidence="1" type="ORF">POL58_50335</name>
</gene>
<sequence>MKSTSSRWIGLLSLFALLVASGPACVLPPPIVRGPDGRPIFRGEYLIHPRPGPYFCFDAITARSNQVSRCQGTEDTCIARLQTGEDYGQRPLSSCHPTSTIYCTQGFSDNWDCAETLVACEAERARRVQEFASGQDLGYATCTEVNESKVFPPPT</sequence>
<organism evidence="1 2">
    <name type="scientific">Nannocystis radixulma</name>
    <dbReference type="NCBI Taxonomy" id="2995305"/>
    <lineage>
        <taxon>Bacteria</taxon>
        <taxon>Pseudomonadati</taxon>
        <taxon>Myxococcota</taxon>
        <taxon>Polyangia</taxon>
        <taxon>Nannocystales</taxon>
        <taxon>Nannocystaceae</taxon>
        <taxon>Nannocystis</taxon>
    </lineage>
</organism>
<proteinExistence type="predicted"/>
<accession>A0ABT5BPE0</accession>
<evidence type="ECO:0000313" key="2">
    <source>
        <dbReference type="Proteomes" id="UP001217838"/>
    </source>
</evidence>
<dbReference type="EMBL" id="JAQNDN010000028">
    <property type="protein sequence ID" value="MDC0676031.1"/>
    <property type="molecule type" value="Genomic_DNA"/>
</dbReference>
<dbReference type="Proteomes" id="UP001217838">
    <property type="component" value="Unassembled WGS sequence"/>
</dbReference>
<protein>
    <recommendedName>
        <fullName evidence="3">Secreted protein</fullName>
    </recommendedName>
</protein>
<name>A0ABT5BPE0_9BACT</name>
<evidence type="ECO:0008006" key="3">
    <source>
        <dbReference type="Google" id="ProtNLM"/>
    </source>
</evidence>
<comment type="caution">
    <text evidence="1">The sequence shown here is derived from an EMBL/GenBank/DDBJ whole genome shotgun (WGS) entry which is preliminary data.</text>
</comment>
<keyword evidence="2" id="KW-1185">Reference proteome</keyword>